<dbReference type="InterPro" id="IPR052721">
    <property type="entry name" value="ET_Amicyanin"/>
</dbReference>
<feature type="domain" description="EfeO-type cupredoxin-like" evidence="3">
    <location>
        <begin position="94"/>
        <end position="156"/>
    </location>
</feature>
<feature type="compositionally biased region" description="Low complexity" evidence="1">
    <location>
        <begin position="31"/>
        <end position="71"/>
    </location>
</feature>
<dbReference type="RefSeq" id="WP_307304775.1">
    <property type="nucleotide sequence ID" value="NZ_JAUSRE010000003.1"/>
</dbReference>
<comment type="caution">
    <text evidence="4">The sequence shown here is derived from an EMBL/GenBank/DDBJ whole genome shotgun (WGS) entry which is preliminary data.</text>
</comment>
<dbReference type="Gene3D" id="2.60.40.420">
    <property type="entry name" value="Cupredoxins - blue copper proteins"/>
    <property type="match status" value="1"/>
</dbReference>
<keyword evidence="5" id="KW-1185">Reference proteome</keyword>
<protein>
    <submittedName>
        <fullName evidence="4">Plastocyanin</fullName>
    </submittedName>
</protein>
<accession>A0ABT9RRR8</accession>
<evidence type="ECO:0000259" key="3">
    <source>
        <dbReference type="Pfam" id="PF13473"/>
    </source>
</evidence>
<proteinExistence type="predicted"/>
<keyword evidence="2" id="KW-0732">Signal</keyword>
<reference evidence="4 5" key="1">
    <citation type="submission" date="2023-07" db="EMBL/GenBank/DDBJ databases">
        <title>Sorghum-associated microbial communities from plants grown in Nebraska, USA.</title>
        <authorList>
            <person name="Schachtman D."/>
        </authorList>
    </citation>
    <scope>NUCLEOTIDE SEQUENCE [LARGE SCALE GENOMIC DNA]</scope>
    <source>
        <strain evidence="4 5">CC222</strain>
    </source>
</reference>
<dbReference type="InterPro" id="IPR008972">
    <property type="entry name" value="Cupredoxin"/>
</dbReference>
<evidence type="ECO:0000313" key="4">
    <source>
        <dbReference type="EMBL" id="MDP9887363.1"/>
    </source>
</evidence>
<dbReference type="InterPro" id="IPR028096">
    <property type="entry name" value="EfeO_Cupredoxin"/>
</dbReference>
<name>A0ABT9RRR8_9MICC</name>
<gene>
    <name evidence="4" type="ORF">J2X98_000934</name>
</gene>
<evidence type="ECO:0000313" key="5">
    <source>
        <dbReference type="Proteomes" id="UP001226577"/>
    </source>
</evidence>
<feature type="chain" id="PRO_5045487931" evidence="2">
    <location>
        <begin position="26"/>
        <end position="157"/>
    </location>
</feature>
<evidence type="ECO:0000256" key="1">
    <source>
        <dbReference type="SAM" id="MobiDB-lite"/>
    </source>
</evidence>
<dbReference type="PANTHER" id="PTHR36507:SF1">
    <property type="entry name" value="BLL1555 PROTEIN"/>
    <property type="match status" value="1"/>
</dbReference>
<dbReference type="EMBL" id="JAUSRE010000003">
    <property type="protein sequence ID" value="MDP9887363.1"/>
    <property type="molecule type" value="Genomic_DNA"/>
</dbReference>
<sequence>MKTIKTPQRLAIALIGAATFIGAAACGTTGSGSSPSSDSPASMASPSASMEGMPGSPMASSMGTTMGGSSASPGMSAGLTIHIKSFAYTGPDGVPAGATVTVMNMDNEAHTVTADDGSFNVVVKPGSSATFRAPAKAGTYPYHCTYHSNMHGTLAVT</sequence>
<dbReference type="Proteomes" id="UP001226577">
    <property type="component" value="Unassembled WGS sequence"/>
</dbReference>
<feature type="region of interest" description="Disordered" evidence="1">
    <location>
        <begin position="28"/>
        <end position="71"/>
    </location>
</feature>
<dbReference type="Pfam" id="PF13473">
    <property type="entry name" value="Cupredoxin_1"/>
    <property type="match status" value="1"/>
</dbReference>
<feature type="signal peptide" evidence="2">
    <location>
        <begin position="1"/>
        <end position="25"/>
    </location>
</feature>
<dbReference type="SUPFAM" id="SSF49503">
    <property type="entry name" value="Cupredoxins"/>
    <property type="match status" value="1"/>
</dbReference>
<organism evidence="4 5">
    <name type="scientific">Pseudarthrobacter enclensis</name>
    <dbReference type="NCBI Taxonomy" id="993070"/>
    <lineage>
        <taxon>Bacteria</taxon>
        <taxon>Bacillati</taxon>
        <taxon>Actinomycetota</taxon>
        <taxon>Actinomycetes</taxon>
        <taxon>Micrococcales</taxon>
        <taxon>Micrococcaceae</taxon>
        <taxon>Pseudarthrobacter</taxon>
    </lineage>
</organism>
<dbReference type="PROSITE" id="PS51257">
    <property type="entry name" value="PROKAR_LIPOPROTEIN"/>
    <property type="match status" value="1"/>
</dbReference>
<dbReference type="PANTHER" id="PTHR36507">
    <property type="entry name" value="BLL1555 PROTEIN"/>
    <property type="match status" value="1"/>
</dbReference>
<evidence type="ECO:0000256" key="2">
    <source>
        <dbReference type="SAM" id="SignalP"/>
    </source>
</evidence>